<dbReference type="NCBIfam" id="TIGR01383">
    <property type="entry name" value="not_thiJ"/>
    <property type="match status" value="1"/>
</dbReference>
<dbReference type="Pfam" id="PF01965">
    <property type="entry name" value="DJ-1_PfpI"/>
    <property type="match status" value="1"/>
</dbReference>
<feature type="domain" description="DJ-1/PfpI" evidence="5">
    <location>
        <begin position="6"/>
        <end position="169"/>
    </location>
</feature>
<evidence type="ECO:0000313" key="7">
    <source>
        <dbReference type="WBParaSite" id="Csp11.Scaffold605.g5615.t1"/>
    </source>
</evidence>
<evidence type="ECO:0000256" key="2">
    <source>
        <dbReference type="ARBA" id="ARBA00013134"/>
    </source>
</evidence>
<dbReference type="AlphaFoldDB" id="A0A1I7TG59"/>
<evidence type="ECO:0000256" key="4">
    <source>
        <dbReference type="ARBA" id="ARBA00048082"/>
    </source>
</evidence>
<dbReference type="InterPro" id="IPR050325">
    <property type="entry name" value="Prot/Nucl_acid_deglycase"/>
</dbReference>
<sequence>MSDSKHALILLAAEGAEEMEVIITGDVLERGGIRVTYAGLTGAEPVKCARGARIVPNDSLENVKDKKFDIVILPGGQPGSNTLAENEEVGKILKKQAESGGYIGAICAAPIALLSHGIKTDVLTSHPSVKDKLVKGGYKYSEDRVVVSDKVITSRGPGTAFEFALKIVEILEGAEKSNSLIEPMVLKM</sequence>
<dbReference type="FunFam" id="3.40.50.880:FF:000022">
    <property type="entry name" value="protein deglycase DJ-1"/>
    <property type="match status" value="1"/>
</dbReference>
<dbReference type="InterPro" id="IPR006287">
    <property type="entry name" value="DJ-1"/>
</dbReference>
<reference evidence="7" key="1">
    <citation type="submission" date="2016-11" db="UniProtKB">
        <authorList>
            <consortium name="WormBaseParasite"/>
        </authorList>
    </citation>
    <scope>IDENTIFICATION</scope>
</reference>
<name>A0A1I7TG59_9PELO</name>
<dbReference type="GO" id="GO:1903189">
    <property type="term" value="P:glyoxal metabolic process"/>
    <property type="evidence" value="ECO:0007669"/>
    <property type="project" value="UniProtKB-ARBA"/>
</dbReference>
<dbReference type="PANTHER" id="PTHR48094:SF12">
    <property type="entry name" value="PARKINSON DISEASE PROTEIN 7 HOMOLOG"/>
    <property type="match status" value="1"/>
</dbReference>
<dbReference type="GO" id="GO:0005739">
    <property type="term" value="C:mitochondrion"/>
    <property type="evidence" value="ECO:0007669"/>
    <property type="project" value="TreeGrafter"/>
</dbReference>
<dbReference type="Gene3D" id="3.40.50.880">
    <property type="match status" value="1"/>
</dbReference>
<keyword evidence="3" id="KW-0963">Cytoplasm</keyword>
<accession>A0A1I7TG59</accession>
<dbReference type="SUPFAM" id="SSF52317">
    <property type="entry name" value="Class I glutamine amidotransferase-like"/>
    <property type="match status" value="1"/>
</dbReference>
<dbReference type="PANTHER" id="PTHR48094">
    <property type="entry name" value="PROTEIN/NUCLEIC ACID DEGLYCASE DJ-1-RELATED"/>
    <property type="match status" value="1"/>
</dbReference>
<evidence type="ECO:0000256" key="1">
    <source>
        <dbReference type="ARBA" id="ARBA00004496"/>
    </source>
</evidence>
<organism evidence="6 7">
    <name type="scientific">Caenorhabditis tropicalis</name>
    <dbReference type="NCBI Taxonomy" id="1561998"/>
    <lineage>
        <taxon>Eukaryota</taxon>
        <taxon>Metazoa</taxon>
        <taxon>Ecdysozoa</taxon>
        <taxon>Nematoda</taxon>
        <taxon>Chromadorea</taxon>
        <taxon>Rhabditida</taxon>
        <taxon>Rhabditina</taxon>
        <taxon>Rhabditomorpha</taxon>
        <taxon>Rhabditoidea</taxon>
        <taxon>Rhabditidae</taxon>
        <taxon>Peloderinae</taxon>
        <taxon>Caenorhabditis</taxon>
    </lineage>
</organism>
<keyword evidence="6" id="KW-1185">Reference proteome</keyword>
<proteinExistence type="predicted"/>
<evidence type="ECO:0000256" key="3">
    <source>
        <dbReference type="ARBA" id="ARBA00022490"/>
    </source>
</evidence>
<dbReference type="InterPro" id="IPR002818">
    <property type="entry name" value="DJ-1/PfpI"/>
</dbReference>
<dbReference type="STRING" id="1561998.A0A1I7TG59"/>
<dbReference type="Proteomes" id="UP000095282">
    <property type="component" value="Unplaced"/>
</dbReference>
<evidence type="ECO:0000259" key="5">
    <source>
        <dbReference type="Pfam" id="PF01965"/>
    </source>
</evidence>
<dbReference type="InterPro" id="IPR029062">
    <property type="entry name" value="Class_I_gatase-like"/>
</dbReference>
<dbReference type="WBParaSite" id="Csp11.Scaffold605.g5615.t1">
    <property type="protein sequence ID" value="Csp11.Scaffold605.g5615.t1"/>
    <property type="gene ID" value="Csp11.Scaffold605.g5615"/>
</dbReference>
<protein>
    <recommendedName>
        <fullName evidence="2">D-lactate dehydratase</fullName>
        <ecNumber evidence="2">4.2.1.130</ecNumber>
    </recommendedName>
</protein>
<dbReference type="CDD" id="cd03135">
    <property type="entry name" value="GATase1_DJ-1"/>
    <property type="match status" value="1"/>
</dbReference>
<comment type="subcellular location">
    <subcellularLocation>
        <location evidence="1">Cytoplasm</location>
    </subcellularLocation>
</comment>
<dbReference type="GO" id="GO:0005634">
    <property type="term" value="C:nucleus"/>
    <property type="evidence" value="ECO:0007669"/>
    <property type="project" value="TreeGrafter"/>
</dbReference>
<dbReference type="GO" id="GO:0006979">
    <property type="term" value="P:response to oxidative stress"/>
    <property type="evidence" value="ECO:0007669"/>
    <property type="project" value="TreeGrafter"/>
</dbReference>
<dbReference type="GO" id="GO:0019172">
    <property type="term" value="F:glyoxalase III activity"/>
    <property type="evidence" value="ECO:0007669"/>
    <property type="project" value="UniProtKB-EC"/>
</dbReference>
<dbReference type="GO" id="GO:0046295">
    <property type="term" value="P:glycolate biosynthetic process"/>
    <property type="evidence" value="ECO:0007669"/>
    <property type="project" value="UniProtKB-ARBA"/>
</dbReference>
<evidence type="ECO:0000313" key="6">
    <source>
        <dbReference type="Proteomes" id="UP000095282"/>
    </source>
</evidence>
<dbReference type="EC" id="4.2.1.130" evidence="2"/>
<comment type="catalytic activity">
    <reaction evidence="4">
        <text>methylglyoxal + H2O = (R)-lactate + H(+)</text>
        <dbReference type="Rhea" id="RHEA:27754"/>
        <dbReference type="ChEBI" id="CHEBI:15377"/>
        <dbReference type="ChEBI" id="CHEBI:15378"/>
        <dbReference type="ChEBI" id="CHEBI:16004"/>
        <dbReference type="ChEBI" id="CHEBI:17158"/>
        <dbReference type="EC" id="4.2.1.130"/>
    </reaction>
</comment>
<dbReference type="GO" id="GO:1902176">
    <property type="term" value="P:negative regulation of oxidative stress-induced intrinsic apoptotic signaling pathway"/>
    <property type="evidence" value="ECO:0007669"/>
    <property type="project" value="UniProtKB-ARBA"/>
</dbReference>
<dbReference type="eggNOG" id="KOG2764">
    <property type="taxonomic scope" value="Eukaryota"/>
</dbReference>
<dbReference type="GO" id="GO:0036471">
    <property type="term" value="P:cellular response to glyoxal"/>
    <property type="evidence" value="ECO:0007669"/>
    <property type="project" value="UniProtKB-ARBA"/>
</dbReference>